<dbReference type="EMBL" id="LTAI01000024">
    <property type="protein sequence ID" value="ORE00404.1"/>
    <property type="molecule type" value="Genomic_DNA"/>
</dbReference>
<name>A0A1X0QL14_9MICR</name>
<proteinExistence type="predicted"/>
<evidence type="ECO:0000313" key="2">
    <source>
        <dbReference type="Proteomes" id="UP000192501"/>
    </source>
</evidence>
<protein>
    <recommendedName>
        <fullName evidence="3">RPA49</fullName>
    </recommendedName>
</protein>
<sequence>MNYFLLENYSKDKPLKINKVNNRTILTVSDGELVYKGQENNSPVNFAYVKSDSNQIFKKSDLVETRLFKMELIYEKPDVVKDEVKFDDFIKDFGDKKSKDWLKKRDITKTYKYQTIKFASMNQLLPEFNSNAKTPADAYNLKLMFNSDEIMKFNLIEIKKEDLDKYFELIEINDMFLLAVLDCLYRILDLKQVFKNDIPERYNFFFENIKGDVVRNKLTHIAKDRLLIKFYIILFMAVDYRLDFNKIPRFGLSRARVIKLLRTIGCTIQRNDKVVLDKMPDTF</sequence>
<organism evidence="1 2">
    <name type="scientific">Hepatospora eriocheir</name>
    <dbReference type="NCBI Taxonomy" id="1081669"/>
    <lineage>
        <taxon>Eukaryota</taxon>
        <taxon>Fungi</taxon>
        <taxon>Fungi incertae sedis</taxon>
        <taxon>Microsporidia</taxon>
        <taxon>Hepatosporidae</taxon>
        <taxon>Hepatospora</taxon>
    </lineage>
</organism>
<comment type="caution">
    <text evidence="1">The sequence shown here is derived from an EMBL/GenBank/DDBJ whole genome shotgun (WGS) entry which is preliminary data.</text>
</comment>
<reference evidence="1 2" key="1">
    <citation type="journal article" date="2017" name="Environ. Microbiol.">
        <title>Decay of the glycolytic pathway and adaptation to intranuclear parasitism within Enterocytozoonidae microsporidia.</title>
        <authorList>
            <person name="Wiredu Boakye D."/>
            <person name="Jaroenlak P."/>
            <person name="Prachumwat A."/>
            <person name="Williams T.A."/>
            <person name="Bateman K.S."/>
            <person name="Itsathitphaisarn O."/>
            <person name="Sritunyalucksana K."/>
            <person name="Paszkiewicz K.H."/>
            <person name="Moore K.A."/>
            <person name="Stentiford G.D."/>
            <person name="Williams B.A."/>
        </authorList>
    </citation>
    <scope>NUCLEOTIDE SEQUENCE [LARGE SCALE GENOMIC DNA]</scope>
    <source>
        <strain evidence="2">canceri</strain>
    </source>
</reference>
<dbReference type="VEuPathDB" id="MicrosporidiaDB:A0H76_1073"/>
<dbReference type="Proteomes" id="UP000192501">
    <property type="component" value="Unassembled WGS sequence"/>
</dbReference>
<evidence type="ECO:0000313" key="1">
    <source>
        <dbReference type="EMBL" id="ORE00404.1"/>
    </source>
</evidence>
<dbReference type="VEuPathDB" id="MicrosporidiaDB:HERIO_1886"/>
<accession>A0A1X0QL14</accession>
<gene>
    <name evidence="1" type="ORF">A0H76_1073</name>
</gene>
<evidence type="ECO:0008006" key="3">
    <source>
        <dbReference type="Google" id="ProtNLM"/>
    </source>
</evidence>
<dbReference type="AlphaFoldDB" id="A0A1X0QL14"/>